<feature type="domain" description="N-acetyltransferase" evidence="3">
    <location>
        <begin position="17"/>
        <end position="162"/>
    </location>
</feature>
<dbReference type="CDD" id="cd04301">
    <property type="entry name" value="NAT_SF"/>
    <property type="match status" value="1"/>
</dbReference>
<dbReference type="PROSITE" id="PS51186">
    <property type="entry name" value="GNAT"/>
    <property type="match status" value="1"/>
</dbReference>
<name>A0AAW9RK06_9HYPH</name>
<accession>A0AAW9RK06</accession>
<dbReference type="SUPFAM" id="SSF55729">
    <property type="entry name" value="Acyl-CoA N-acyltransferases (Nat)"/>
    <property type="match status" value="1"/>
</dbReference>
<dbReference type="Proteomes" id="UP001378188">
    <property type="component" value="Unassembled WGS sequence"/>
</dbReference>
<dbReference type="Gene3D" id="3.40.630.30">
    <property type="match status" value="1"/>
</dbReference>
<comment type="caution">
    <text evidence="4">The sequence shown here is derived from an EMBL/GenBank/DDBJ whole genome shotgun (WGS) entry which is preliminary data.</text>
</comment>
<dbReference type="InterPro" id="IPR000182">
    <property type="entry name" value="GNAT_dom"/>
</dbReference>
<evidence type="ECO:0000256" key="2">
    <source>
        <dbReference type="ARBA" id="ARBA00023315"/>
    </source>
</evidence>
<dbReference type="PANTHER" id="PTHR43877">
    <property type="entry name" value="AMINOALKYLPHOSPHONATE N-ACETYLTRANSFERASE-RELATED-RELATED"/>
    <property type="match status" value="1"/>
</dbReference>
<dbReference type="AlphaFoldDB" id="A0AAW9RK06"/>
<keyword evidence="5" id="KW-1185">Reference proteome</keyword>
<evidence type="ECO:0000313" key="5">
    <source>
        <dbReference type="Proteomes" id="UP001378188"/>
    </source>
</evidence>
<dbReference type="PANTHER" id="PTHR43877:SF1">
    <property type="entry name" value="ACETYLTRANSFERASE"/>
    <property type="match status" value="1"/>
</dbReference>
<dbReference type="RefSeq" id="WP_340329950.1">
    <property type="nucleotide sequence ID" value="NZ_JAZHOF010000004.1"/>
</dbReference>
<dbReference type="Pfam" id="PF00583">
    <property type="entry name" value="Acetyltransf_1"/>
    <property type="match status" value="1"/>
</dbReference>
<dbReference type="InterPro" id="IPR050832">
    <property type="entry name" value="Bact_Acetyltransf"/>
</dbReference>
<dbReference type="EMBL" id="JAZHOF010000004">
    <property type="protein sequence ID" value="MEJ8572260.1"/>
    <property type="molecule type" value="Genomic_DNA"/>
</dbReference>
<proteinExistence type="predicted"/>
<evidence type="ECO:0000259" key="3">
    <source>
        <dbReference type="PROSITE" id="PS51186"/>
    </source>
</evidence>
<keyword evidence="2 4" id="KW-0012">Acyltransferase</keyword>
<evidence type="ECO:0000313" key="4">
    <source>
        <dbReference type="EMBL" id="MEJ8572260.1"/>
    </source>
</evidence>
<keyword evidence="1 4" id="KW-0808">Transferase</keyword>
<organism evidence="4 5">
    <name type="scientific">Microbaculum marinum</name>
    <dbReference type="NCBI Taxonomy" id="1764581"/>
    <lineage>
        <taxon>Bacteria</taxon>
        <taxon>Pseudomonadati</taxon>
        <taxon>Pseudomonadota</taxon>
        <taxon>Alphaproteobacteria</taxon>
        <taxon>Hyphomicrobiales</taxon>
        <taxon>Tepidamorphaceae</taxon>
        <taxon>Microbaculum</taxon>
    </lineage>
</organism>
<dbReference type="EC" id="2.3.1.-" evidence="4"/>
<evidence type="ECO:0000256" key="1">
    <source>
        <dbReference type="ARBA" id="ARBA00022679"/>
    </source>
</evidence>
<dbReference type="InterPro" id="IPR016181">
    <property type="entry name" value="Acyl_CoA_acyltransferase"/>
</dbReference>
<gene>
    <name evidence="4" type="ORF">V3328_12295</name>
</gene>
<reference evidence="4 5" key="1">
    <citation type="submission" date="2024-02" db="EMBL/GenBank/DDBJ databases">
        <title>Genome analysis and characterization of Microbaculum marinisediminis sp. nov., isolated from marine sediment.</title>
        <authorList>
            <person name="Du Z.-J."/>
            <person name="Ye Y.-Q."/>
            <person name="Zhang Z.-R."/>
            <person name="Yuan S.-M."/>
            <person name="Zhang X.-Y."/>
        </authorList>
    </citation>
    <scope>NUCLEOTIDE SEQUENCE [LARGE SCALE GENOMIC DNA]</scope>
    <source>
        <strain evidence="4 5">SDUM1044001</strain>
    </source>
</reference>
<sequence length="185" mass="19363">MTAELPVTPNAATSMSTLIVNEQPDHVPAIEAMLDEAFGPGRFARTAYRVREGTEPIAELSFVALLGNRPAGAVRLSPITIGGTPALFLGPLVVHPDHKNRGIGLALMLRSLQAARACGHRLVVLVGDAPYYARAGFAPIPAGQVRLPGPVDPARLLAMELVPGALAEARGMARPAPSARPRSDS</sequence>
<protein>
    <submittedName>
        <fullName evidence="4">N-acetyltransferase</fullName>
        <ecNumber evidence="4">2.3.1.-</ecNumber>
    </submittedName>
</protein>
<dbReference type="GO" id="GO:0016747">
    <property type="term" value="F:acyltransferase activity, transferring groups other than amino-acyl groups"/>
    <property type="evidence" value="ECO:0007669"/>
    <property type="project" value="InterPro"/>
</dbReference>